<dbReference type="OrthoDB" id="9811054at2"/>
<dbReference type="EMBL" id="PZZL01000008">
    <property type="protein sequence ID" value="PTM52348.1"/>
    <property type="molecule type" value="Genomic_DNA"/>
</dbReference>
<dbReference type="Proteomes" id="UP000241808">
    <property type="component" value="Unassembled WGS sequence"/>
</dbReference>
<sequence length="104" mass="12037">MPLPCTPALAAPPRHAVDADFLRQIEGYSLTTAEILYRMPDHPLFLQVYLWQDYDQAPYFPVLRRFLDFWERSLDGRLHTVRIASSRLIGPCEVRAASEIGRLH</sequence>
<protein>
    <submittedName>
        <fullName evidence="1">Uncharacterized protein Usg</fullName>
    </submittedName>
</protein>
<accession>A0A2T4YZD2</accession>
<dbReference type="RefSeq" id="WP_108178727.1">
    <property type="nucleotide sequence ID" value="NZ_PZZL01000008.1"/>
</dbReference>
<keyword evidence="2" id="KW-1185">Reference proteome</keyword>
<name>A0A2T4YZD2_9HYPH</name>
<dbReference type="InterPro" id="IPR009354">
    <property type="entry name" value="Usg"/>
</dbReference>
<evidence type="ECO:0000313" key="2">
    <source>
        <dbReference type="Proteomes" id="UP000241808"/>
    </source>
</evidence>
<reference evidence="1 2" key="1">
    <citation type="submission" date="2018-04" db="EMBL/GenBank/DDBJ databases">
        <title>Genomic Encyclopedia of Archaeal and Bacterial Type Strains, Phase II (KMG-II): from individual species to whole genera.</title>
        <authorList>
            <person name="Goeker M."/>
        </authorList>
    </citation>
    <scope>NUCLEOTIDE SEQUENCE [LARGE SCALE GENOMIC DNA]</scope>
    <source>
        <strain evidence="1 2">DSM 25521</strain>
    </source>
</reference>
<evidence type="ECO:0000313" key="1">
    <source>
        <dbReference type="EMBL" id="PTM52348.1"/>
    </source>
</evidence>
<organism evidence="1 2">
    <name type="scientific">Phreatobacter oligotrophus</name>
    <dbReference type="NCBI Taxonomy" id="1122261"/>
    <lineage>
        <taxon>Bacteria</taxon>
        <taxon>Pseudomonadati</taxon>
        <taxon>Pseudomonadota</taxon>
        <taxon>Alphaproteobacteria</taxon>
        <taxon>Hyphomicrobiales</taxon>
        <taxon>Phreatobacteraceae</taxon>
        <taxon>Phreatobacter</taxon>
    </lineage>
</organism>
<dbReference type="Pfam" id="PF06233">
    <property type="entry name" value="Usg"/>
    <property type="match status" value="1"/>
</dbReference>
<comment type="caution">
    <text evidence="1">The sequence shown here is derived from an EMBL/GenBank/DDBJ whole genome shotgun (WGS) entry which is preliminary data.</text>
</comment>
<gene>
    <name evidence="1" type="ORF">C8P69_108148</name>
</gene>
<proteinExistence type="predicted"/>
<dbReference type="AlphaFoldDB" id="A0A2T4YZD2"/>